<evidence type="ECO:0000313" key="2">
    <source>
        <dbReference type="Proteomes" id="UP000011081"/>
    </source>
</evidence>
<accession>L2GRD4</accession>
<dbReference type="VEuPathDB" id="MicrosporidiaDB:VCUG_02330"/>
<dbReference type="RefSeq" id="XP_008075339.1">
    <property type="nucleotide sequence ID" value="XM_008077148.1"/>
</dbReference>
<dbReference type="HOGENOM" id="CLU_2279579_0_0_1"/>
<protein>
    <submittedName>
        <fullName evidence="1">Uncharacterized protein</fullName>
    </submittedName>
</protein>
<evidence type="ECO:0000313" key="1">
    <source>
        <dbReference type="EMBL" id="ELA46194.1"/>
    </source>
</evidence>
<dbReference type="AlphaFoldDB" id="L2GRD4"/>
<reference evidence="2" key="1">
    <citation type="submission" date="2011-03" db="EMBL/GenBank/DDBJ databases">
        <title>The genome sequence of Vavraia culicis strain floridensis.</title>
        <authorList>
            <consortium name="The Broad Institute Genome Sequencing Platform"/>
            <person name="Cuomo C."/>
            <person name="Becnel J."/>
            <person name="Sanscrainte N."/>
            <person name="Young S.K."/>
            <person name="Zeng Q."/>
            <person name="Gargeya S."/>
            <person name="Fitzgerald M."/>
            <person name="Haas B."/>
            <person name="Abouelleil A."/>
            <person name="Alvarado L."/>
            <person name="Arachchi H.M."/>
            <person name="Berlin A."/>
            <person name="Chapman S.B."/>
            <person name="Gearin G."/>
            <person name="Goldberg J."/>
            <person name="Griggs A."/>
            <person name="Gujja S."/>
            <person name="Hansen M."/>
            <person name="Heiman D."/>
            <person name="Howarth C."/>
            <person name="Larimer J."/>
            <person name="Lui A."/>
            <person name="MacDonald P.J.P."/>
            <person name="McCowen C."/>
            <person name="Montmayeur A."/>
            <person name="Murphy C."/>
            <person name="Neiman D."/>
            <person name="Pearson M."/>
            <person name="Priest M."/>
            <person name="Roberts A."/>
            <person name="Saif S."/>
            <person name="Shea T."/>
            <person name="Sisk P."/>
            <person name="Stolte C."/>
            <person name="Sykes S."/>
            <person name="Wortman J."/>
            <person name="Nusbaum C."/>
            <person name="Birren B."/>
        </authorList>
    </citation>
    <scope>NUCLEOTIDE SEQUENCE [LARGE SCALE GENOMIC DNA]</scope>
    <source>
        <strain evidence="2">floridensis</strain>
    </source>
</reference>
<organism evidence="1 2">
    <name type="scientific">Vavraia culicis (isolate floridensis)</name>
    <name type="common">Microsporidian parasite</name>
    <dbReference type="NCBI Taxonomy" id="948595"/>
    <lineage>
        <taxon>Eukaryota</taxon>
        <taxon>Fungi</taxon>
        <taxon>Fungi incertae sedis</taxon>
        <taxon>Microsporidia</taxon>
        <taxon>Pleistophoridae</taxon>
        <taxon>Vavraia</taxon>
    </lineage>
</organism>
<dbReference type="GeneID" id="19880193"/>
<sequence length="102" mass="11953">MPLVPDGNSVPSAQCLHFNIEMYRNRNADLNVSRDLCDTSSHEHFEEFLFSDLQINVILDNLTPSQESVLNTQPIIIILRRDARRFFTYTFHRTTIFSCQYL</sequence>
<dbReference type="InParanoid" id="L2GRD4"/>
<name>L2GRD4_VAVCU</name>
<dbReference type="EMBL" id="GL877458">
    <property type="protein sequence ID" value="ELA46194.1"/>
    <property type="molecule type" value="Genomic_DNA"/>
</dbReference>
<dbReference type="Proteomes" id="UP000011081">
    <property type="component" value="Unassembled WGS sequence"/>
</dbReference>
<gene>
    <name evidence="1" type="ORF">VCUG_02330</name>
</gene>
<proteinExistence type="predicted"/>
<keyword evidence="2" id="KW-1185">Reference proteome</keyword>